<dbReference type="Proteomes" id="UP000272474">
    <property type="component" value="Unassembled WGS sequence"/>
</dbReference>
<dbReference type="AlphaFoldDB" id="A0A3A9YXL0"/>
<evidence type="ECO:0000313" key="1">
    <source>
        <dbReference type="EMBL" id="RKN40763.1"/>
    </source>
</evidence>
<protein>
    <submittedName>
        <fullName evidence="1">Uncharacterized protein</fullName>
    </submittedName>
</protein>
<sequence>MESYMRTTSPSVVVYDGRTYRSSVTYSAADGGTWSYVGICDGTSLWARDSEPDLAWPLAAVIDEVGPLSEAGTR</sequence>
<organism evidence="1 2">
    <name type="scientific">Streptomyces hoynatensis</name>
    <dbReference type="NCBI Taxonomy" id="1141874"/>
    <lineage>
        <taxon>Bacteria</taxon>
        <taxon>Bacillati</taxon>
        <taxon>Actinomycetota</taxon>
        <taxon>Actinomycetes</taxon>
        <taxon>Kitasatosporales</taxon>
        <taxon>Streptomycetaceae</taxon>
        <taxon>Streptomyces</taxon>
    </lineage>
</organism>
<keyword evidence="2" id="KW-1185">Reference proteome</keyword>
<proteinExistence type="predicted"/>
<gene>
    <name evidence="1" type="ORF">D7294_16865</name>
</gene>
<reference evidence="1 2" key="1">
    <citation type="journal article" date="2014" name="Int. J. Syst. Evol. Microbiol.">
        <title>Streptomyces hoynatensis sp. nov., isolated from deep marine sediment.</title>
        <authorList>
            <person name="Veyisoglu A."/>
            <person name="Sahin N."/>
        </authorList>
    </citation>
    <scope>NUCLEOTIDE SEQUENCE [LARGE SCALE GENOMIC DNA]</scope>
    <source>
        <strain evidence="1 2">KCTC 29097</strain>
    </source>
</reference>
<comment type="caution">
    <text evidence="1">The sequence shown here is derived from an EMBL/GenBank/DDBJ whole genome shotgun (WGS) entry which is preliminary data.</text>
</comment>
<name>A0A3A9YXL0_9ACTN</name>
<dbReference type="EMBL" id="RBAL01000009">
    <property type="protein sequence ID" value="RKN40763.1"/>
    <property type="molecule type" value="Genomic_DNA"/>
</dbReference>
<evidence type="ECO:0000313" key="2">
    <source>
        <dbReference type="Proteomes" id="UP000272474"/>
    </source>
</evidence>
<dbReference type="NCBIfam" id="NF038082">
    <property type="entry name" value="phiSA1p31"/>
    <property type="match status" value="1"/>
</dbReference>
<accession>A0A3A9YXL0</accession>